<dbReference type="InterPro" id="IPR017743">
    <property type="entry name" value="ADH_phosphonate_catab-assoc"/>
</dbReference>
<keyword evidence="12" id="KW-1185">Reference proteome</keyword>
<evidence type="ECO:0000256" key="5">
    <source>
        <dbReference type="ARBA" id="ARBA00022833"/>
    </source>
</evidence>
<organism evidence="11 12">
    <name type="scientific">Leifsonia kafniensis</name>
    <dbReference type="NCBI Taxonomy" id="475957"/>
    <lineage>
        <taxon>Bacteria</taxon>
        <taxon>Bacillati</taxon>
        <taxon>Actinomycetota</taxon>
        <taxon>Actinomycetes</taxon>
        <taxon>Micrococcales</taxon>
        <taxon>Microbacteriaceae</taxon>
        <taxon>Leifsonia</taxon>
    </lineage>
</organism>
<gene>
    <name evidence="11" type="ORF">GCM10022381_29210</name>
</gene>
<feature type="domain" description="Alcohol dehydrogenase-like C-terminal" evidence="9">
    <location>
        <begin position="207"/>
        <end position="339"/>
    </location>
</feature>
<feature type="domain" description="Alcohol dehydrogenase-like N-terminal" evidence="10">
    <location>
        <begin position="43"/>
        <end position="155"/>
    </location>
</feature>
<evidence type="ECO:0000313" key="11">
    <source>
        <dbReference type="EMBL" id="GAA3885261.1"/>
    </source>
</evidence>
<accession>A0ABP7KR08</accession>
<dbReference type="SUPFAM" id="SSF50129">
    <property type="entry name" value="GroES-like"/>
    <property type="match status" value="1"/>
</dbReference>
<evidence type="ECO:0000259" key="10">
    <source>
        <dbReference type="Pfam" id="PF08240"/>
    </source>
</evidence>
<name>A0ABP7KR08_9MICO</name>
<proteinExistence type="inferred from homology"/>
<comment type="similarity">
    <text evidence="2 8">Belongs to the zinc-containing alcohol dehydrogenase family.</text>
</comment>
<dbReference type="PROSITE" id="PS00059">
    <property type="entry name" value="ADH_ZINC"/>
    <property type="match status" value="1"/>
</dbReference>
<evidence type="ECO:0000256" key="2">
    <source>
        <dbReference type="ARBA" id="ARBA00008072"/>
    </source>
</evidence>
<sequence length="393" mass="39845">MHQSTLTGRSVDVLLRPAPHAMVWSGVGQPHDQLAVPGVSLAPGDVLVEIELATVCGSDLHTVRGDRGAATPLVLGHEQIGRVVALGENARTAVGVPLALGDRIVWTVTVSCGLCDRCRAGLTQKCRTLAKYGHDRVHRGWELSGGFATHVHVLAGSPIVIVDDAIPAEVAAPASCATATVAAALAAASAVVPLKGATILVSGAGLLGLTACAMATDAGASVIVTDPDPARRRRALAFGAAAVADPLAASASPTGLAAVSGGMIAAGADEVSIALELSGAPAAVRTTIDTVGVGGVVILVGSVSPGASVPLDPESIVRRLITIRGVHNYTATDLERAVTYLAGAWRRHPFAELVGERFALHDLDAALERAAKGHDVRVGIDPRLADSNGNPAE</sequence>
<dbReference type="InterPro" id="IPR013149">
    <property type="entry name" value="ADH-like_C"/>
</dbReference>
<comment type="caution">
    <text evidence="11">The sequence shown here is derived from an EMBL/GenBank/DDBJ whole genome shotgun (WGS) entry which is preliminary data.</text>
</comment>
<evidence type="ECO:0000256" key="4">
    <source>
        <dbReference type="ARBA" id="ARBA00022723"/>
    </source>
</evidence>
<dbReference type="Pfam" id="PF00107">
    <property type="entry name" value="ADH_zinc_N"/>
    <property type="match status" value="1"/>
</dbReference>
<comment type="cofactor">
    <cofactor evidence="1 8">
        <name>Zn(2+)</name>
        <dbReference type="ChEBI" id="CHEBI:29105"/>
    </cofactor>
</comment>
<dbReference type="InterPro" id="IPR036291">
    <property type="entry name" value="NAD(P)-bd_dom_sf"/>
</dbReference>
<evidence type="ECO:0000256" key="8">
    <source>
        <dbReference type="RuleBase" id="RU361277"/>
    </source>
</evidence>
<protein>
    <recommendedName>
        <fullName evidence="3">alcohol dehydrogenase</fullName>
        <ecNumber evidence="3">1.1.1.1</ecNumber>
    </recommendedName>
</protein>
<evidence type="ECO:0000256" key="1">
    <source>
        <dbReference type="ARBA" id="ARBA00001947"/>
    </source>
</evidence>
<evidence type="ECO:0000256" key="3">
    <source>
        <dbReference type="ARBA" id="ARBA00013190"/>
    </source>
</evidence>
<keyword evidence="5 8" id="KW-0862">Zinc</keyword>
<dbReference type="Gene3D" id="3.40.50.720">
    <property type="entry name" value="NAD(P)-binding Rossmann-like Domain"/>
    <property type="match status" value="1"/>
</dbReference>
<evidence type="ECO:0000313" key="12">
    <source>
        <dbReference type="Proteomes" id="UP001501803"/>
    </source>
</evidence>
<dbReference type="EMBL" id="BAABCN010000010">
    <property type="protein sequence ID" value="GAA3885261.1"/>
    <property type="molecule type" value="Genomic_DNA"/>
</dbReference>
<dbReference type="Gene3D" id="3.90.180.10">
    <property type="entry name" value="Medium-chain alcohol dehydrogenases, catalytic domain"/>
    <property type="match status" value="1"/>
</dbReference>
<dbReference type="NCBIfam" id="TIGR03366">
    <property type="entry name" value="HpnZ_proposed"/>
    <property type="match status" value="1"/>
</dbReference>
<dbReference type="RefSeq" id="WP_345068034.1">
    <property type="nucleotide sequence ID" value="NZ_BAABCN010000010.1"/>
</dbReference>
<dbReference type="InterPro" id="IPR011032">
    <property type="entry name" value="GroES-like_sf"/>
</dbReference>
<dbReference type="SUPFAM" id="SSF51735">
    <property type="entry name" value="NAD(P)-binding Rossmann-fold domains"/>
    <property type="match status" value="1"/>
</dbReference>
<dbReference type="EC" id="1.1.1.1" evidence="3"/>
<keyword evidence="4 8" id="KW-0479">Metal-binding</keyword>
<dbReference type="InterPro" id="IPR013154">
    <property type="entry name" value="ADH-like_N"/>
</dbReference>
<dbReference type="PANTHER" id="PTHR42940:SF3">
    <property type="entry name" value="ALCOHOL DEHYDROGENASE 1-RELATED"/>
    <property type="match status" value="1"/>
</dbReference>
<evidence type="ECO:0000256" key="6">
    <source>
        <dbReference type="ARBA" id="ARBA00023002"/>
    </source>
</evidence>
<keyword evidence="6" id="KW-0560">Oxidoreductase</keyword>
<reference evidence="12" key="1">
    <citation type="journal article" date="2019" name="Int. J. Syst. Evol. Microbiol.">
        <title>The Global Catalogue of Microorganisms (GCM) 10K type strain sequencing project: providing services to taxonomists for standard genome sequencing and annotation.</title>
        <authorList>
            <consortium name="The Broad Institute Genomics Platform"/>
            <consortium name="The Broad Institute Genome Sequencing Center for Infectious Disease"/>
            <person name="Wu L."/>
            <person name="Ma J."/>
        </authorList>
    </citation>
    <scope>NUCLEOTIDE SEQUENCE [LARGE SCALE GENOMIC DNA]</scope>
    <source>
        <strain evidence="12">JCM 17021</strain>
    </source>
</reference>
<dbReference type="Proteomes" id="UP001501803">
    <property type="component" value="Unassembled WGS sequence"/>
</dbReference>
<dbReference type="Pfam" id="PF08240">
    <property type="entry name" value="ADH_N"/>
    <property type="match status" value="1"/>
</dbReference>
<keyword evidence="7" id="KW-0520">NAD</keyword>
<dbReference type="PANTHER" id="PTHR42940">
    <property type="entry name" value="ALCOHOL DEHYDROGENASE 1-RELATED"/>
    <property type="match status" value="1"/>
</dbReference>
<evidence type="ECO:0000256" key="7">
    <source>
        <dbReference type="ARBA" id="ARBA00023027"/>
    </source>
</evidence>
<dbReference type="InterPro" id="IPR002328">
    <property type="entry name" value="ADH_Zn_CS"/>
</dbReference>
<evidence type="ECO:0000259" key="9">
    <source>
        <dbReference type="Pfam" id="PF00107"/>
    </source>
</evidence>